<keyword evidence="4" id="KW-1185">Reference proteome</keyword>
<dbReference type="AlphaFoldDB" id="A0A841ABF2"/>
<feature type="compositionally biased region" description="Low complexity" evidence="1">
    <location>
        <begin position="24"/>
        <end position="39"/>
    </location>
</feature>
<evidence type="ECO:0000256" key="2">
    <source>
        <dbReference type="SAM" id="SignalP"/>
    </source>
</evidence>
<feature type="signal peptide" evidence="2">
    <location>
        <begin position="1"/>
        <end position="26"/>
    </location>
</feature>
<name>A0A841ABF2_9MICO</name>
<gene>
    <name evidence="3" type="ORF">HNR70_000261</name>
</gene>
<reference evidence="3 4" key="1">
    <citation type="submission" date="2020-08" db="EMBL/GenBank/DDBJ databases">
        <title>Sequencing the genomes of 1000 actinobacteria strains.</title>
        <authorList>
            <person name="Klenk H.-P."/>
        </authorList>
    </citation>
    <scope>NUCLEOTIDE SEQUENCE [LARGE SCALE GENOMIC DNA]</scope>
    <source>
        <strain evidence="3 4">DSM 28796</strain>
    </source>
</reference>
<organism evidence="3 4">
    <name type="scientific">Brachybacterium aquaticum</name>
    <dbReference type="NCBI Taxonomy" id="1432564"/>
    <lineage>
        <taxon>Bacteria</taxon>
        <taxon>Bacillati</taxon>
        <taxon>Actinomycetota</taxon>
        <taxon>Actinomycetes</taxon>
        <taxon>Micrococcales</taxon>
        <taxon>Dermabacteraceae</taxon>
        <taxon>Brachybacterium</taxon>
    </lineage>
</organism>
<dbReference type="RefSeq" id="WP_184324067.1">
    <property type="nucleotide sequence ID" value="NZ_JACHLZ010000001.1"/>
</dbReference>
<dbReference type="PROSITE" id="PS51257">
    <property type="entry name" value="PROKAR_LIPOPROTEIN"/>
    <property type="match status" value="1"/>
</dbReference>
<dbReference type="EMBL" id="JACHLZ010000001">
    <property type="protein sequence ID" value="MBB5830448.1"/>
    <property type="molecule type" value="Genomic_DNA"/>
</dbReference>
<proteinExistence type="predicted"/>
<comment type="caution">
    <text evidence="3">The sequence shown here is derived from an EMBL/GenBank/DDBJ whole genome shotgun (WGS) entry which is preliminary data.</text>
</comment>
<sequence>MPSRTRRLRLAAVIALSALITLTGCSDTPSSTPTPQHTTTAEDPHTWVPDEPIEHPTYSKEELDEYRSAYLDERAGLLDSPPPDVELIRWTTTPEDNWETTVTCLTEAGFPAEVGPTGGTVFTPPVPTSQEDALLLAQYICDAQYTPVPALRTDWTPEQIGMAWDYWTEAFIPCLESNGVTIPDVPTPSRETYIDTFFDGPRAWYPPDWIPHDQPRRERIAESCPPMPPHEYFYGT</sequence>
<accession>A0A841ABF2</accession>
<dbReference type="Proteomes" id="UP000588158">
    <property type="component" value="Unassembled WGS sequence"/>
</dbReference>
<evidence type="ECO:0000313" key="4">
    <source>
        <dbReference type="Proteomes" id="UP000588158"/>
    </source>
</evidence>
<evidence type="ECO:0000313" key="3">
    <source>
        <dbReference type="EMBL" id="MBB5830448.1"/>
    </source>
</evidence>
<evidence type="ECO:0000256" key="1">
    <source>
        <dbReference type="SAM" id="MobiDB-lite"/>
    </source>
</evidence>
<feature type="region of interest" description="Disordered" evidence="1">
    <location>
        <begin position="24"/>
        <end position="54"/>
    </location>
</feature>
<keyword evidence="2" id="KW-0732">Signal</keyword>
<evidence type="ECO:0008006" key="5">
    <source>
        <dbReference type="Google" id="ProtNLM"/>
    </source>
</evidence>
<protein>
    <recommendedName>
        <fullName evidence="5">SLH domain-containing protein</fullName>
    </recommendedName>
</protein>
<feature type="chain" id="PRO_5038605693" description="SLH domain-containing protein" evidence="2">
    <location>
        <begin position="27"/>
        <end position="236"/>
    </location>
</feature>